<dbReference type="OMA" id="MPEQARM"/>
<name>A0A642UMY7_DIURU</name>
<sequence>MADPFLKEPKRKRRDVRDPSSSRAKRSRSTKAAPARALPDDEISSASDDDGDTPDAADVDDVPDDQLESDEEFAGESATDKRRRLAQQYLDNLTGHDHDGTDFDAADLDRELIAQRLQTDVAEQKGYVYKFIGDKIAAQLGEVPAKTTRMGCRAPTGVAASGNAVYVVSKDGQLVKYTHKGNQGKLVRVKHTSVRQACAQDETLSYNTELTCVAASPKFVVTGTQDGHLIIWSSDSMTCLKVLRTRGAVLAITFRRGSDQLYAACSDLKIRTYSINQFQQLEILYGHQDQITDICALARETCVSVGARDKSANYWKIAEESRLTFRGGDNPKKLSVTEDYFEGSLDCVSMNDETHFVTGSDNGNVSLWSLSKKKPLFTARLAHGVEPQMTTLEATAERDAAETDIPRPQPYWITAVHAIPYSDVFFTGSYSGQVKVWKLDQESQLRKFELIGEVQVRGCVVSITSEELGDGKVAVMILTSKEHRLGSWLSDKIEGRNAVVTMVFDA</sequence>
<feature type="region of interest" description="Disordered" evidence="5">
    <location>
        <begin position="1"/>
        <end position="82"/>
    </location>
</feature>
<dbReference type="SUPFAM" id="SSF50978">
    <property type="entry name" value="WD40 repeat-like"/>
    <property type="match status" value="1"/>
</dbReference>
<protein>
    <recommendedName>
        <fullName evidence="8">Ribosomal RNA-processing protein 9</fullName>
    </recommendedName>
</protein>
<dbReference type="EMBL" id="SWFT01000096">
    <property type="protein sequence ID" value="KAA8901981.1"/>
    <property type="molecule type" value="Genomic_DNA"/>
</dbReference>
<dbReference type="Proteomes" id="UP000449547">
    <property type="component" value="Unassembled WGS sequence"/>
</dbReference>
<evidence type="ECO:0000256" key="1">
    <source>
        <dbReference type="ARBA" id="ARBA00004123"/>
    </source>
</evidence>
<dbReference type="InterPro" id="IPR036322">
    <property type="entry name" value="WD40_repeat_dom_sf"/>
</dbReference>
<accession>A0A642UMY7</accession>
<dbReference type="PANTHER" id="PTHR19865:SF0">
    <property type="entry name" value="U3 SMALL NUCLEOLAR RNA-INTERACTING PROTEIN 2"/>
    <property type="match status" value="1"/>
</dbReference>
<proteinExistence type="predicted"/>
<dbReference type="OrthoDB" id="189968at2759"/>
<keyword evidence="3" id="KW-0677">Repeat</keyword>
<keyword evidence="4" id="KW-0539">Nucleus</keyword>
<dbReference type="InterPro" id="IPR039241">
    <property type="entry name" value="Rrp9-like"/>
</dbReference>
<keyword evidence="2" id="KW-0853">WD repeat</keyword>
<dbReference type="GO" id="GO:0032040">
    <property type="term" value="C:small-subunit processome"/>
    <property type="evidence" value="ECO:0007669"/>
    <property type="project" value="TreeGrafter"/>
</dbReference>
<comment type="caution">
    <text evidence="6">The sequence shown here is derived from an EMBL/GenBank/DDBJ whole genome shotgun (WGS) entry which is preliminary data.</text>
</comment>
<dbReference type="InterPro" id="IPR001680">
    <property type="entry name" value="WD40_rpt"/>
</dbReference>
<dbReference type="PANTHER" id="PTHR19865">
    <property type="entry name" value="U3 SMALL NUCLEOLAR RNA INTERACTING PROTEIN 2"/>
    <property type="match status" value="1"/>
</dbReference>
<evidence type="ECO:0000256" key="3">
    <source>
        <dbReference type="ARBA" id="ARBA00022737"/>
    </source>
</evidence>
<dbReference type="SMART" id="SM00320">
    <property type="entry name" value="WD40"/>
    <property type="match status" value="5"/>
</dbReference>
<dbReference type="InterPro" id="IPR015943">
    <property type="entry name" value="WD40/YVTN_repeat-like_dom_sf"/>
</dbReference>
<evidence type="ECO:0000313" key="6">
    <source>
        <dbReference type="EMBL" id="KAA8901981.1"/>
    </source>
</evidence>
<dbReference type="RefSeq" id="XP_034012168.1">
    <property type="nucleotide sequence ID" value="XM_034155750.1"/>
</dbReference>
<evidence type="ECO:0008006" key="8">
    <source>
        <dbReference type="Google" id="ProtNLM"/>
    </source>
</evidence>
<evidence type="ECO:0000313" key="7">
    <source>
        <dbReference type="Proteomes" id="UP000449547"/>
    </source>
</evidence>
<feature type="compositionally biased region" description="Acidic residues" evidence="5">
    <location>
        <begin position="40"/>
        <end position="74"/>
    </location>
</feature>
<evidence type="ECO:0000256" key="2">
    <source>
        <dbReference type="ARBA" id="ARBA00022574"/>
    </source>
</evidence>
<dbReference type="Pfam" id="PF00400">
    <property type="entry name" value="WD40"/>
    <property type="match status" value="1"/>
</dbReference>
<gene>
    <name evidence="6" type="ORF">DIURU_003032</name>
</gene>
<dbReference type="GeneID" id="54781683"/>
<evidence type="ECO:0000256" key="5">
    <source>
        <dbReference type="SAM" id="MobiDB-lite"/>
    </source>
</evidence>
<dbReference type="GO" id="GO:0034511">
    <property type="term" value="F:U3 snoRNA binding"/>
    <property type="evidence" value="ECO:0007669"/>
    <property type="project" value="InterPro"/>
</dbReference>
<comment type="subcellular location">
    <subcellularLocation>
        <location evidence="1">Nucleus</location>
    </subcellularLocation>
</comment>
<organism evidence="6 7">
    <name type="scientific">Diutina rugosa</name>
    <name type="common">Yeast</name>
    <name type="synonym">Candida rugosa</name>
    <dbReference type="NCBI Taxonomy" id="5481"/>
    <lineage>
        <taxon>Eukaryota</taxon>
        <taxon>Fungi</taxon>
        <taxon>Dikarya</taxon>
        <taxon>Ascomycota</taxon>
        <taxon>Saccharomycotina</taxon>
        <taxon>Pichiomycetes</taxon>
        <taxon>Debaryomycetaceae</taxon>
        <taxon>Diutina</taxon>
    </lineage>
</organism>
<dbReference type="AlphaFoldDB" id="A0A642UMY7"/>
<keyword evidence="7" id="KW-1185">Reference proteome</keyword>
<evidence type="ECO:0000256" key="4">
    <source>
        <dbReference type="ARBA" id="ARBA00023242"/>
    </source>
</evidence>
<dbReference type="VEuPathDB" id="FungiDB:DIURU_003032"/>
<dbReference type="Gene3D" id="2.130.10.10">
    <property type="entry name" value="YVTN repeat-like/Quinoprotein amine dehydrogenase"/>
    <property type="match status" value="1"/>
</dbReference>
<reference evidence="6 7" key="1">
    <citation type="submission" date="2019-07" db="EMBL/GenBank/DDBJ databases">
        <title>Genome assembly of two rare yeast pathogens: Diutina rugosa and Trichomonascus ciferrii.</title>
        <authorList>
            <person name="Mixao V."/>
            <person name="Saus E."/>
            <person name="Hansen A."/>
            <person name="Lass-Flor C."/>
            <person name="Gabaldon T."/>
        </authorList>
    </citation>
    <scope>NUCLEOTIDE SEQUENCE [LARGE SCALE GENOMIC DNA]</scope>
    <source>
        <strain evidence="6 7">CBS 613</strain>
    </source>
</reference>